<evidence type="ECO:0000256" key="1">
    <source>
        <dbReference type="SAM" id="MobiDB-lite"/>
    </source>
</evidence>
<dbReference type="Proteomes" id="UP001190700">
    <property type="component" value="Unassembled WGS sequence"/>
</dbReference>
<accession>A0AAE0GMZ1</accession>
<reference evidence="2 3" key="1">
    <citation type="journal article" date="2015" name="Genome Biol. Evol.">
        <title>Comparative Genomics of a Bacterivorous Green Alga Reveals Evolutionary Causalities and Consequences of Phago-Mixotrophic Mode of Nutrition.</title>
        <authorList>
            <person name="Burns J.A."/>
            <person name="Paasch A."/>
            <person name="Narechania A."/>
            <person name="Kim E."/>
        </authorList>
    </citation>
    <scope>NUCLEOTIDE SEQUENCE [LARGE SCALE GENOMIC DNA]</scope>
    <source>
        <strain evidence="2 3">PLY_AMNH</strain>
    </source>
</reference>
<evidence type="ECO:0000313" key="3">
    <source>
        <dbReference type="Proteomes" id="UP001190700"/>
    </source>
</evidence>
<protein>
    <submittedName>
        <fullName evidence="2">Uncharacterized protein</fullName>
    </submittedName>
</protein>
<sequence>MTSCTLLGIEGNQASGVSKRLDETTEAFNVRKEEFTAAKKRCSHFIKEKNAEKEGERERSLMDAATSGFGLAGHRRPGRQPSIREGLDRTKQQQADDDIAKAMYATDIPFHALEHDPWKVAFKSVLAAGPGYVPPGRRALGGHILERIHQQVSEELVSQRIAVQKFGTTVVSDGATDENRRPILNLLNVSPRLVEFIKAENCE</sequence>
<name>A0AAE0GMZ1_9CHLO</name>
<keyword evidence="3" id="KW-1185">Reference proteome</keyword>
<dbReference type="EMBL" id="LGRX02004177">
    <property type="protein sequence ID" value="KAK3280950.1"/>
    <property type="molecule type" value="Genomic_DNA"/>
</dbReference>
<evidence type="ECO:0000313" key="2">
    <source>
        <dbReference type="EMBL" id="KAK3280950.1"/>
    </source>
</evidence>
<gene>
    <name evidence="2" type="ORF">CYMTET_11229</name>
</gene>
<feature type="region of interest" description="Disordered" evidence="1">
    <location>
        <begin position="68"/>
        <end position="92"/>
    </location>
</feature>
<proteinExistence type="predicted"/>
<comment type="caution">
    <text evidence="2">The sequence shown here is derived from an EMBL/GenBank/DDBJ whole genome shotgun (WGS) entry which is preliminary data.</text>
</comment>
<dbReference type="AlphaFoldDB" id="A0AAE0GMZ1"/>
<organism evidence="2 3">
    <name type="scientific">Cymbomonas tetramitiformis</name>
    <dbReference type="NCBI Taxonomy" id="36881"/>
    <lineage>
        <taxon>Eukaryota</taxon>
        <taxon>Viridiplantae</taxon>
        <taxon>Chlorophyta</taxon>
        <taxon>Pyramimonadophyceae</taxon>
        <taxon>Pyramimonadales</taxon>
        <taxon>Pyramimonadaceae</taxon>
        <taxon>Cymbomonas</taxon>
    </lineage>
</organism>